<reference evidence="1" key="1">
    <citation type="submission" date="2020-01" db="EMBL/GenBank/DDBJ databases">
        <authorList>
            <person name="Zhou D."/>
        </authorList>
    </citation>
    <scope>NUCLEOTIDE SEQUENCE</scope>
    <source>
        <strain evidence="1">201330</strain>
        <strain evidence="2">PA15W</strain>
        <plasmid evidence="1">p201330-IMP</plasmid>
        <plasmid evidence="2">pPA15W-NR</plasmid>
    </source>
</reference>
<dbReference type="AlphaFoldDB" id="A0A6H1Q8R0"/>
<organism evidence="1">
    <name type="scientific">Pseudomonas aeruginosa</name>
    <dbReference type="NCBI Taxonomy" id="287"/>
    <lineage>
        <taxon>Bacteria</taxon>
        <taxon>Pseudomonadati</taxon>
        <taxon>Pseudomonadota</taxon>
        <taxon>Gammaproteobacteria</taxon>
        <taxon>Pseudomonadales</taxon>
        <taxon>Pseudomonadaceae</taxon>
        <taxon>Pseudomonas</taxon>
    </lineage>
</organism>
<geneLocation type="plasmid" evidence="1">
    <name>p201330-IMP</name>
</geneLocation>
<dbReference type="EMBL" id="MN961671">
    <property type="protein sequence ID" value="QIZ23217.1"/>
    <property type="molecule type" value="Genomic_DNA"/>
</dbReference>
<keyword evidence="1" id="KW-0614">Plasmid</keyword>
<sequence length="58" mass="5855">MGACIDQLCSTAHQEANALIGVSFSTSALVTKEGEQVMVLAYAGTPALLEVAGQADGD</sequence>
<dbReference type="EMBL" id="MN961672">
    <property type="protein sequence ID" value="QIZ23399.1"/>
    <property type="molecule type" value="Genomic_DNA"/>
</dbReference>
<accession>A0A6H1Q8R0</accession>
<evidence type="ECO:0000313" key="1">
    <source>
        <dbReference type="EMBL" id="QIZ23217.1"/>
    </source>
</evidence>
<name>A0A6H1Q8R0_PSEAI</name>
<dbReference type="RefSeq" id="WP_015026431.1">
    <property type="nucleotide sequence ID" value="NZ_OL468819.1"/>
</dbReference>
<geneLocation type="plasmid" evidence="2">
    <name>pPA15W-NR</name>
</geneLocation>
<evidence type="ECO:0000313" key="2">
    <source>
        <dbReference type="EMBL" id="QIZ23399.1"/>
    </source>
</evidence>
<protein>
    <submittedName>
        <fullName evidence="1">Uncharacterized protein</fullName>
    </submittedName>
</protein>
<proteinExistence type="predicted"/>